<dbReference type="Proteomes" id="UP000324222">
    <property type="component" value="Unassembled WGS sequence"/>
</dbReference>
<name>A0A5B7J2N6_PORTR</name>
<accession>A0A5B7J2N6</accession>
<organism evidence="1 2">
    <name type="scientific">Portunus trituberculatus</name>
    <name type="common">Swimming crab</name>
    <name type="synonym">Neptunus trituberculatus</name>
    <dbReference type="NCBI Taxonomy" id="210409"/>
    <lineage>
        <taxon>Eukaryota</taxon>
        <taxon>Metazoa</taxon>
        <taxon>Ecdysozoa</taxon>
        <taxon>Arthropoda</taxon>
        <taxon>Crustacea</taxon>
        <taxon>Multicrustacea</taxon>
        <taxon>Malacostraca</taxon>
        <taxon>Eumalacostraca</taxon>
        <taxon>Eucarida</taxon>
        <taxon>Decapoda</taxon>
        <taxon>Pleocyemata</taxon>
        <taxon>Brachyura</taxon>
        <taxon>Eubrachyura</taxon>
        <taxon>Portunoidea</taxon>
        <taxon>Portunidae</taxon>
        <taxon>Portuninae</taxon>
        <taxon>Portunus</taxon>
    </lineage>
</organism>
<dbReference type="AlphaFoldDB" id="A0A5B7J2N6"/>
<dbReference type="EMBL" id="VSRR010090150">
    <property type="protein sequence ID" value="MPC92111.1"/>
    <property type="molecule type" value="Genomic_DNA"/>
</dbReference>
<sequence>MKGTAGCRVAKVLSGLSGAARFQNLTQGTARLEVVAASAPPAVPPLLHKGANGQEVTLIVLAGALSTAE</sequence>
<evidence type="ECO:0000313" key="2">
    <source>
        <dbReference type="Proteomes" id="UP000324222"/>
    </source>
</evidence>
<protein>
    <submittedName>
        <fullName evidence="1">Uncharacterized protein</fullName>
    </submittedName>
</protein>
<comment type="caution">
    <text evidence="1">The sequence shown here is derived from an EMBL/GenBank/DDBJ whole genome shotgun (WGS) entry which is preliminary data.</text>
</comment>
<proteinExistence type="predicted"/>
<evidence type="ECO:0000313" key="1">
    <source>
        <dbReference type="EMBL" id="MPC92111.1"/>
    </source>
</evidence>
<reference evidence="1 2" key="1">
    <citation type="submission" date="2019-05" db="EMBL/GenBank/DDBJ databases">
        <title>Another draft genome of Portunus trituberculatus and its Hox gene families provides insights of decapod evolution.</title>
        <authorList>
            <person name="Jeong J.-H."/>
            <person name="Song I."/>
            <person name="Kim S."/>
            <person name="Choi T."/>
            <person name="Kim D."/>
            <person name="Ryu S."/>
            <person name="Kim W."/>
        </authorList>
    </citation>
    <scope>NUCLEOTIDE SEQUENCE [LARGE SCALE GENOMIC DNA]</scope>
    <source>
        <tissue evidence="1">Muscle</tissue>
    </source>
</reference>
<keyword evidence="2" id="KW-1185">Reference proteome</keyword>
<gene>
    <name evidence="1" type="ORF">E2C01_087183</name>
</gene>